<dbReference type="GO" id="GO:0016747">
    <property type="term" value="F:acyltransferase activity, transferring groups other than amino-acyl groups"/>
    <property type="evidence" value="ECO:0007669"/>
    <property type="project" value="InterPro"/>
</dbReference>
<dbReference type="PROSITE" id="PS51186">
    <property type="entry name" value="GNAT"/>
    <property type="match status" value="1"/>
</dbReference>
<keyword evidence="3" id="KW-1185">Reference proteome</keyword>
<sequence>MKIRRISWQQTIPLRHRVLWPNKPLEYCHIPEDDDGLHFGVFVDDLLVCVASVYLTLNKARLRKFATDPQYQNQGIGSQLLTFIITFLKGGTVDYFWCDARESALEFYKRFDMHVCSERFFKGEVAYYKMEVAL</sequence>
<dbReference type="RefSeq" id="WP_054204968.1">
    <property type="nucleotide sequence ID" value="NZ_LHPH01000008.1"/>
</dbReference>
<comment type="caution">
    <text evidence="2">The sequence shown here is derived from an EMBL/GenBank/DDBJ whole genome shotgun (WGS) entry which is preliminary data.</text>
</comment>
<evidence type="ECO:0000259" key="1">
    <source>
        <dbReference type="PROSITE" id="PS51186"/>
    </source>
</evidence>
<protein>
    <submittedName>
        <fullName evidence="2">GNAT family acetyltransferase</fullName>
    </submittedName>
</protein>
<dbReference type="OrthoDB" id="1178186at2"/>
<dbReference type="Gene3D" id="3.40.630.30">
    <property type="match status" value="1"/>
</dbReference>
<evidence type="ECO:0000313" key="2">
    <source>
        <dbReference type="EMBL" id="KPH63477.1"/>
    </source>
</evidence>
<dbReference type="InterPro" id="IPR000182">
    <property type="entry name" value="GNAT_dom"/>
</dbReference>
<feature type="domain" description="N-acetyltransferase" evidence="1">
    <location>
        <begin position="1"/>
        <end position="134"/>
    </location>
</feature>
<dbReference type="Proteomes" id="UP000037848">
    <property type="component" value="Unassembled WGS sequence"/>
</dbReference>
<dbReference type="STRING" id="187330.AMS58_10370"/>
<dbReference type="CDD" id="cd04301">
    <property type="entry name" value="NAT_SF"/>
    <property type="match status" value="1"/>
</dbReference>
<dbReference type="SUPFAM" id="SSF55729">
    <property type="entry name" value="Acyl-CoA N-acyltransferases (Nat)"/>
    <property type="match status" value="1"/>
</dbReference>
<gene>
    <name evidence="2" type="ORF">ADS77_09355</name>
</gene>
<accession>A0A0N1MV08</accession>
<name>A0A0N1MV08_9GAMM</name>
<dbReference type="AlphaFoldDB" id="A0A0N1MV08"/>
<dbReference type="EMBL" id="LHPH01000008">
    <property type="protein sequence ID" value="KPH63477.1"/>
    <property type="molecule type" value="Genomic_DNA"/>
</dbReference>
<dbReference type="InterPro" id="IPR016181">
    <property type="entry name" value="Acyl_CoA_acyltransferase"/>
</dbReference>
<dbReference type="PATRIC" id="fig|187330.3.peg.3949"/>
<organism evidence="2 3">
    <name type="scientific">Pseudoalteromonas porphyrae</name>
    <dbReference type="NCBI Taxonomy" id="187330"/>
    <lineage>
        <taxon>Bacteria</taxon>
        <taxon>Pseudomonadati</taxon>
        <taxon>Pseudomonadota</taxon>
        <taxon>Gammaproteobacteria</taxon>
        <taxon>Alteromonadales</taxon>
        <taxon>Pseudoalteromonadaceae</taxon>
        <taxon>Pseudoalteromonas</taxon>
    </lineage>
</organism>
<dbReference type="Pfam" id="PF13673">
    <property type="entry name" value="Acetyltransf_10"/>
    <property type="match status" value="1"/>
</dbReference>
<proteinExistence type="predicted"/>
<keyword evidence="2" id="KW-0808">Transferase</keyword>
<evidence type="ECO:0000313" key="3">
    <source>
        <dbReference type="Proteomes" id="UP000037848"/>
    </source>
</evidence>
<reference evidence="2 3" key="1">
    <citation type="submission" date="2015-08" db="EMBL/GenBank/DDBJ databases">
        <title>Draft Genome Sequence of Pseudoalteromonas porphyrae UCD-SED14.</title>
        <authorList>
            <person name="Coil D.A."/>
            <person name="Jospin G."/>
            <person name="Lee R.D."/>
            <person name="Eisen J.A."/>
        </authorList>
    </citation>
    <scope>NUCLEOTIDE SEQUENCE [LARGE SCALE GENOMIC DNA]</scope>
    <source>
        <strain evidence="2 3">UCD-SED14</strain>
    </source>
</reference>